<evidence type="ECO:0000313" key="3">
    <source>
        <dbReference type="Proteomes" id="UP000231333"/>
    </source>
</evidence>
<gene>
    <name evidence="2" type="ORF">COV34_01355</name>
</gene>
<reference evidence="2 3" key="1">
    <citation type="submission" date="2017-09" db="EMBL/GenBank/DDBJ databases">
        <title>Depth-based differentiation of microbial function through sediment-hosted aquifers and enrichment of novel symbionts in the deep terrestrial subsurface.</title>
        <authorList>
            <person name="Probst A.J."/>
            <person name="Ladd B."/>
            <person name="Jarett J.K."/>
            <person name="Geller-Mcgrath D.E."/>
            <person name="Sieber C.M."/>
            <person name="Emerson J.B."/>
            <person name="Anantharaman K."/>
            <person name="Thomas B.C."/>
            <person name="Malmstrom R."/>
            <person name="Stieglmeier M."/>
            <person name="Klingl A."/>
            <person name="Woyke T."/>
            <person name="Ryan C.M."/>
            <person name="Banfield J.F."/>
        </authorList>
    </citation>
    <scope>NUCLEOTIDE SEQUENCE [LARGE SCALE GENOMIC DNA]</scope>
    <source>
        <strain evidence="2">CG10_big_fil_rev_8_21_14_0_10_42_12</strain>
    </source>
</reference>
<evidence type="ECO:0000313" key="2">
    <source>
        <dbReference type="EMBL" id="PIR38244.1"/>
    </source>
</evidence>
<organism evidence="2 3">
    <name type="scientific">Candidatus Zambryskibacteria bacterium CG10_big_fil_rev_8_21_14_0_10_42_12</name>
    <dbReference type="NCBI Taxonomy" id="1975115"/>
    <lineage>
        <taxon>Bacteria</taxon>
        <taxon>Candidatus Zambryskiibacteriota</taxon>
    </lineage>
</organism>
<dbReference type="AlphaFoldDB" id="A0A2H0QWQ1"/>
<evidence type="ECO:0000256" key="1">
    <source>
        <dbReference type="SAM" id="Phobius"/>
    </source>
</evidence>
<protein>
    <submittedName>
        <fullName evidence="2">Uncharacterized protein</fullName>
    </submittedName>
</protein>
<feature type="transmembrane region" description="Helical" evidence="1">
    <location>
        <begin position="57"/>
        <end position="82"/>
    </location>
</feature>
<dbReference type="EMBL" id="PCXL01000011">
    <property type="protein sequence ID" value="PIR38244.1"/>
    <property type="molecule type" value="Genomic_DNA"/>
</dbReference>
<proteinExistence type="predicted"/>
<dbReference type="Proteomes" id="UP000231333">
    <property type="component" value="Unassembled WGS sequence"/>
</dbReference>
<comment type="caution">
    <text evidence="2">The sequence shown here is derived from an EMBL/GenBank/DDBJ whole genome shotgun (WGS) entry which is preliminary data.</text>
</comment>
<keyword evidence="1" id="KW-0812">Transmembrane</keyword>
<keyword evidence="1" id="KW-0472">Membrane</keyword>
<name>A0A2H0QWQ1_9BACT</name>
<sequence>MDSFGTLLGKINEFIINPIIYVLFAVAFIFFFIGLIQVVKGSKEGGDDFAKGKRNMLYGLIGFVVMFGVYGIINLLLGTFGIDTPEYLQGL</sequence>
<accession>A0A2H0QWQ1</accession>
<feature type="transmembrane region" description="Helical" evidence="1">
    <location>
        <begin position="15"/>
        <end position="36"/>
    </location>
</feature>
<keyword evidence="1" id="KW-1133">Transmembrane helix</keyword>